<evidence type="ECO:0000256" key="4">
    <source>
        <dbReference type="ARBA" id="ARBA00023136"/>
    </source>
</evidence>
<protein>
    <recommendedName>
        <fullName evidence="7">Nodulin-like domain-containing protein</fullName>
    </recommendedName>
</protein>
<dbReference type="EMBL" id="WNWS01000004">
    <property type="protein sequence ID" value="KAE9988794.1"/>
    <property type="molecule type" value="Genomic_DNA"/>
</dbReference>
<feature type="transmembrane region" description="Helical" evidence="6">
    <location>
        <begin position="105"/>
        <end position="124"/>
    </location>
</feature>
<dbReference type="AlphaFoldDB" id="A0A8H3VRY6"/>
<feature type="transmembrane region" description="Helical" evidence="6">
    <location>
        <begin position="145"/>
        <end position="166"/>
    </location>
</feature>
<evidence type="ECO:0000256" key="5">
    <source>
        <dbReference type="SAM" id="MobiDB-lite"/>
    </source>
</evidence>
<dbReference type="Proteomes" id="UP000490939">
    <property type="component" value="Unassembled WGS sequence"/>
</dbReference>
<evidence type="ECO:0000256" key="6">
    <source>
        <dbReference type="SAM" id="Phobius"/>
    </source>
</evidence>
<feature type="transmembrane region" description="Helical" evidence="6">
    <location>
        <begin position="419"/>
        <end position="442"/>
    </location>
</feature>
<sequence>MDESRHRRARFIAVGASTVISLACGTNYAYSAWAPQFAERMQLSATQINLIGTMGNMGMYASGIPLGYMVDSKGPYPGVLLGSISLGTGYYPIKRAFDGGPGSMGVGLLCLLSFMTGFGSCSAFQASIKTCALNWPLHRGTATAFPLAAFGLSAFFFTALSSVAFGDDTSDFLLLLAGGTFVLPFFSLFFITVPHAEAYHALTTSEDRRPERRRRDSNPLHQVWQGKPLHSHSREEPTANAQQLASAVEEEVEPASVSESHVDSEVSSLLSSSSSGPGDITSEDETDKPSGSYHHRHSHRTDISGVQLLKRSEFYVLWVMLGILTGIGLMTINNIGNDAQALWYAYDPKMDQAFITKRQLMHVSIISIGSFIGRFMSGVGSDFLVKQMKMSRFWCLVCSSTIFTLAQLAGLSISNPHHLWILSGLSGLGYGALFGVYPALVVDAFGVSGLSVNWGFMTLAPVFSGNIFNLAYGAIFDKHSTAMPGGFFVCKDGLECYRGAYRITFVSSVVGIFVCLYAVWHEKRAKAKEAEAFLNDHTA</sequence>
<evidence type="ECO:0000313" key="10">
    <source>
        <dbReference type="Proteomes" id="UP000447873"/>
    </source>
</evidence>
<feature type="transmembrane region" description="Helical" evidence="6">
    <location>
        <begin position="314"/>
        <end position="332"/>
    </location>
</feature>
<dbReference type="InterPro" id="IPR010658">
    <property type="entry name" value="Nodulin-like"/>
</dbReference>
<evidence type="ECO:0000313" key="9">
    <source>
        <dbReference type="EMBL" id="KAE9993406.1"/>
    </source>
</evidence>
<feature type="transmembrane region" description="Helical" evidence="6">
    <location>
        <begin position="12"/>
        <end position="30"/>
    </location>
</feature>
<feature type="region of interest" description="Disordered" evidence="5">
    <location>
        <begin position="204"/>
        <end position="298"/>
    </location>
</feature>
<accession>A0A8H3VRY6</accession>
<gene>
    <name evidence="9" type="ORF">EG327_005177</name>
    <name evidence="8" type="ORF">EG328_007398</name>
</gene>
<evidence type="ECO:0000256" key="1">
    <source>
        <dbReference type="ARBA" id="ARBA00004141"/>
    </source>
</evidence>
<organism evidence="9 11">
    <name type="scientific">Venturia inaequalis</name>
    <name type="common">Apple scab fungus</name>
    <dbReference type="NCBI Taxonomy" id="5025"/>
    <lineage>
        <taxon>Eukaryota</taxon>
        <taxon>Fungi</taxon>
        <taxon>Dikarya</taxon>
        <taxon>Ascomycota</taxon>
        <taxon>Pezizomycotina</taxon>
        <taxon>Dothideomycetes</taxon>
        <taxon>Pleosporomycetidae</taxon>
        <taxon>Venturiales</taxon>
        <taxon>Venturiaceae</taxon>
        <taxon>Venturia</taxon>
    </lineage>
</organism>
<keyword evidence="4 6" id="KW-0472">Membrane</keyword>
<dbReference type="PANTHER" id="PTHR21576:SF158">
    <property type="entry name" value="RIBOSOMAL RNA-PROCESSING PROTEIN 12-LIKE CONSERVED DOMAIN-CONTAINING PROTEIN"/>
    <property type="match status" value="1"/>
</dbReference>
<dbReference type="Proteomes" id="UP000447873">
    <property type="component" value="Unassembled WGS sequence"/>
</dbReference>
<feature type="transmembrane region" description="Helical" evidence="6">
    <location>
        <begin position="393"/>
        <end position="413"/>
    </location>
</feature>
<keyword evidence="11" id="KW-1185">Reference proteome</keyword>
<evidence type="ECO:0000256" key="2">
    <source>
        <dbReference type="ARBA" id="ARBA00022692"/>
    </source>
</evidence>
<feature type="compositionally biased region" description="Basic and acidic residues" evidence="5">
    <location>
        <begin position="205"/>
        <end position="218"/>
    </location>
</feature>
<feature type="compositionally biased region" description="Low complexity" evidence="5">
    <location>
        <begin position="254"/>
        <end position="275"/>
    </location>
</feature>
<feature type="domain" description="Nodulin-like" evidence="7">
    <location>
        <begin position="11"/>
        <end position="197"/>
    </location>
</feature>
<name>A0A8H3VRY6_VENIN</name>
<evidence type="ECO:0000256" key="3">
    <source>
        <dbReference type="ARBA" id="ARBA00022989"/>
    </source>
</evidence>
<comment type="subcellular location">
    <subcellularLocation>
        <location evidence="1">Membrane</location>
        <topology evidence="1">Multi-pass membrane protein</topology>
    </subcellularLocation>
</comment>
<comment type="caution">
    <text evidence="9">The sequence shown here is derived from an EMBL/GenBank/DDBJ whole genome shotgun (WGS) entry which is preliminary data.</text>
</comment>
<feature type="transmembrane region" description="Helical" evidence="6">
    <location>
        <begin position="172"/>
        <end position="193"/>
    </location>
</feature>
<dbReference type="SUPFAM" id="SSF103473">
    <property type="entry name" value="MFS general substrate transporter"/>
    <property type="match status" value="1"/>
</dbReference>
<reference evidence="9 11" key="1">
    <citation type="submission" date="2019-07" db="EMBL/GenBank/DDBJ databases">
        <title>Venturia inaequalis Genome Resource.</title>
        <authorList>
            <person name="Lichtner F.J."/>
        </authorList>
    </citation>
    <scope>NUCLEOTIDE SEQUENCE [LARGE SCALE GENOMIC DNA]</scope>
    <source>
        <strain evidence="8 10">120213</strain>
        <strain evidence="9 11">DMI_063113</strain>
    </source>
</reference>
<dbReference type="PANTHER" id="PTHR21576">
    <property type="entry name" value="UNCHARACTERIZED NODULIN-LIKE PROTEIN"/>
    <property type="match status" value="1"/>
</dbReference>
<feature type="transmembrane region" description="Helical" evidence="6">
    <location>
        <begin position="76"/>
        <end position="93"/>
    </location>
</feature>
<evidence type="ECO:0000259" key="7">
    <source>
        <dbReference type="Pfam" id="PF06813"/>
    </source>
</evidence>
<evidence type="ECO:0000313" key="11">
    <source>
        <dbReference type="Proteomes" id="UP000490939"/>
    </source>
</evidence>
<dbReference type="EMBL" id="WNWR01000030">
    <property type="protein sequence ID" value="KAE9993406.1"/>
    <property type="molecule type" value="Genomic_DNA"/>
</dbReference>
<dbReference type="PROSITE" id="PS51257">
    <property type="entry name" value="PROKAR_LIPOPROTEIN"/>
    <property type="match status" value="1"/>
</dbReference>
<proteinExistence type="predicted"/>
<evidence type="ECO:0000313" key="8">
    <source>
        <dbReference type="EMBL" id="KAE9988794.1"/>
    </source>
</evidence>
<dbReference type="OrthoDB" id="410267at2759"/>
<keyword evidence="3 6" id="KW-1133">Transmembrane helix</keyword>
<feature type="transmembrane region" description="Helical" evidence="6">
    <location>
        <begin position="501"/>
        <end position="520"/>
    </location>
</feature>
<dbReference type="Pfam" id="PF06813">
    <property type="entry name" value="Nodulin-like"/>
    <property type="match status" value="1"/>
</dbReference>
<dbReference type="InterPro" id="IPR036259">
    <property type="entry name" value="MFS_trans_sf"/>
</dbReference>
<dbReference type="GO" id="GO:0000329">
    <property type="term" value="C:fungal-type vacuole membrane"/>
    <property type="evidence" value="ECO:0007669"/>
    <property type="project" value="TreeGrafter"/>
</dbReference>
<feature type="transmembrane region" description="Helical" evidence="6">
    <location>
        <begin position="454"/>
        <end position="475"/>
    </location>
</feature>
<dbReference type="Gene3D" id="1.20.1250.20">
    <property type="entry name" value="MFS general substrate transporter like domains"/>
    <property type="match status" value="1"/>
</dbReference>
<keyword evidence="2 6" id="KW-0812">Transmembrane</keyword>